<proteinExistence type="predicted"/>
<dbReference type="AlphaFoldDB" id="W6YRM0"/>
<dbReference type="EMBL" id="KI964181">
    <property type="protein sequence ID" value="EUC40260.1"/>
    <property type="molecule type" value="Genomic_DNA"/>
</dbReference>
<sequence length="123" mass="13704">MSFPQEHIIAPKGPFKLVTVNTAPERAKVLIGRVMEALKDKYTIEYVANCVSKDQVASSVHQHQPDILFSASMWTADDVVEIQQTAQSIKPDIRLHAIPFGLQTEKGPDAIVEHLLHQIPLLL</sequence>
<name>W6YRM0_COCMI</name>
<dbReference type="KEGG" id="bor:COCMIDRAFT_30772"/>
<keyword evidence="2" id="KW-1185">Reference proteome</keyword>
<dbReference type="RefSeq" id="XP_007693221.1">
    <property type="nucleotide sequence ID" value="XM_007695031.1"/>
</dbReference>
<gene>
    <name evidence="1" type="ORF">COCMIDRAFT_30772</name>
</gene>
<reference evidence="1 2" key="1">
    <citation type="journal article" date="2013" name="PLoS Genet.">
        <title>Comparative genome structure, secondary metabolite, and effector coding capacity across Cochliobolus pathogens.</title>
        <authorList>
            <person name="Condon B.J."/>
            <person name="Leng Y."/>
            <person name="Wu D."/>
            <person name="Bushley K.E."/>
            <person name="Ohm R.A."/>
            <person name="Otillar R."/>
            <person name="Martin J."/>
            <person name="Schackwitz W."/>
            <person name="Grimwood J."/>
            <person name="MohdZainudin N."/>
            <person name="Xue C."/>
            <person name="Wang R."/>
            <person name="Manning V.A."/>
            <person name="Dhillon B."/>
            <person name="Tu Z.J."/>
            <person name="Steffenson B.J."/>
            <person name="Salamov A."/>
            <person name="Sun H."/>
            <person name="Lowry S."/>
            <person name="LaButti K."/>
            <person name="Han J."/>
            <person name="Copeland A."/>
            <person name="Lindquist E."/>
            <person name="Barry K."/>
            <person name="Schmutz J."/>
            <person name="Baker S.E."/>
            <person name="Ciuffetti L.M."/>
            <person name="Grigoriev I.V."/>
            <person name="Zhong S."/>
            <person name="Turgeon B.G."/>
        </authorList>
    </citation>
    <scope>NUCLEOTIDE SEQUENCE [LARGE SCALE GENOMIC DNA]</scope>
    <source>
        <strain evidence="1 2">ATCC 44560</strain>
    </source>
</reference>
<organism evidence="1 2">
    <name type="scientific">Bipolaris oryzae ATCC 44560</name>
    <dbReference type="NCBI Taxonomy" id="930090"/>
    <lineage>
        <taxon>Eukaryota</taxon>
        <taxon>Fungi</taxon>
        <taxon>Dikarya</taxon>
        <taxon>Ascomycota</taxon>
        <taxon>Pezizomycotina</taxon>
        <taxon>Dothideomycetes</taxon>
        <taxon>Pleosporomycetidae</taxon>
        <taxon>Pleosporales</taxon>
        <taxon>Pleosporineae</taxon>
        <taxon>Pleosporaceae</taxon>
        <taxon>Bipolaris</taxon>
    </lineage>
</organism>
<evidence type="ECO:0000313" key="2">
    <source>
        <dbReference type="Proteomes" id="UP000054032"/>
    </source>
</evidence>
<dbReference type="HOGENOM" id="CLU_139288_0_0_1"/>
<dbReference type="OrthoDB" id="2772415at2759"/>
<protein>
    <submittedName>
        <fullName evidence="1">Uncharacterized protein</fullName>
    </submittedName>
</protein>
<evidence type="ECO:0000313" key="1">
    <source>
        <dbReference type="EMBL" id="EUC40260.1"/>
    </source>
</evidence>
<dbReference type="Proteomes" id="UP000054032">
    <property type="component" value="Unassembled WGS sequence"/>
</dbReference>
<dbReference type="eggNOG" id="ENOG502SP0W">
    <property type="taxonomic scope" value="Eukaryota"/>
</dbReference>
<accession>W6YRM0</accession>
<dbReference type="GeneID" id="19121737"/>